<organism evidence="2">
    <name type="scientific">Salvia splendens</name>
    <name type="common">Scarlet sage</name>
    <dbReference type="NCBI Taxonomy" id="180675"/>
    <lineage>
        <taxon>Eukaryota</taxon>
        <taxon>Viridiplantae</taxon>
        <taxon>Streptophyta</taxon>
        <taxon>Embryophyta</taxon>
        <taxon>Tracheophyta</taxon>
        <taxon>Spermatophyta</taxon>
        <taxon>Magnoliopsida</taxon>
        <taxon>eudicotyledons</taxon>
        <taxon>Gunneridae</taxon>
        <taxon>Pentapetalae</taxon>
        <taxon>asterids</taxon>
        <taxon>lamiids</taxon>
        <taxon>Lamiales</taxon>
        <taxon>Lamiaceae</taxon>
        <taxon>Nepetoideae</taxon>
        <taxon>Mentheae</taxon>
        <taxon>Salviinae</taxon>
        <taxon>Salvia</taxon>
        <taxon>Salvia subgen. Calosphace</taxon>
        <taxon>core Calosphace</taxon>
    </lineage>
</organism>
<reference evidence="2" key="1">
    <citation type="submission" date="2018-01" db="EMBL/GenBank/DDBJ databases">
        <authorList>
            <person name="Mao J.F."/>
        </authorList>
    </citation>
    <scope>NUCLEOTIDE SEQUENCE</scope>
    <source>
        <strain evidence="2">Huo1</strain>
        <tissue evidence="2">Leaf</tissue>
    </source>
</reference>
<keyword evidence="3" id="KW-1185">Reference proteome</keyword>
<evidence type="ECO:0000313" key="3">
    <source>
        <dbReference type="Proteomes" id="UP000298416"/>
    </source>
</evidence>
<comment type="caution">
    <text evidence="2">The sequence shown here is derived from an EMBL/GenBank/DDBJ whole genome shotgun (WGS) entry which is preliminary data.</text>
</comment>
<feature type="compositionally biased region" description="Polar residues" evidence="1">
    <location>
        <begin position="1"/>
        <end position="14"/>
    </location>
</feature>
<dbReference type="AlphaFoldDB" id="A0A8X8Z6G3"/>
<name>A0A8X8Z6G3_SALSN</name>
<sequence length="130" mass="14254">MNRSCTNPKFTNSKFPDARSGIGRRRSASGKEADGGGAEKGVPAADISGGFRADRWDGRLVLNLVHVHEDEFEDEATVAAECYKAIHSSGQPIANNSLGLKPCGGFVLFKRWQCLVLRFSHEDRLAFYLP</sequence>
<reference evidence="2" key="2">
    <citation type="submission" date="2020-08" db="EMBL/GenBank/DDBJ databases">
        <title>Plant Genome Project.</title>
        <authorList>
            <person name="Zhang R.-G."/>
        </authorList>
    </citation>
    <scope>NUCLEOTIDE SEQUENCE</scope>
    <source>
        <strain evidence="2">Huo1</strain>
        <tissue evidence="2">Leaf</tissue>
    </source>
</reference>
<accession>A0A8X8Z6G3</accession>
<evidence type="ECO:0000313" key="2">
    <source>
        <dbReference type="EMBL" id="KAG6393017.1"/>
    </source>
</evidence>
<dbReference type="Proteomes" id="UP000298416">
    <property type="component" value="Unassembled WGS sequence"/>
</dbReference>
<feature type="region of interest" description="Disordered" evidence="1">
    <location>
        <begin position="1"/>
        <end position="48"/>
    </location>
</feature>
<gene>
    <name evidence="2" type="ORF">SASPL_147247</name>
</gene>
<proteinExistence type="predicted"/>
<evidence type="ECO:0000256" key="1">
    <source>
        <dbReference type="SAM" id="MobiDB-lite"/>
    </source>
</evidence>
<protein>
    <submittedName>
        <fullName evidence="2">Uncharacterized protein</fullName>
    </submittedName>
</protein>
<dbReference type="EMBL" id="PNBA02000018">
    <property type="protein sequence ID" value="KAG6393017.1"/>
    <property type="molecule type" value="Genomic_DNA"/>
</dbReference>